<dbReference type="GO" id="GO:0005737">
    <property type="term" value="C:cytoplasm"/>
    <property type="evidence" value="ECO:0007669"/>
    <property type="project" value="TreeGrafter"/>
</dbReference>
<name>A0A9P4LFE1_9PLEO</name>
<evidence type="ECO:0000256" key="3">
    <source>
        <dbReference type="ARBA" id="ARBA00034808"/>
    </source>
</evidence>
<comment type="caution">
    <text evidence="5">The sequence shown here is derived from an EMBL/GenBank/DDBJ whole genome shotgun (WGS) entry which is preliminary data.</text>
</comment>
<feature type="non-terminal residue" evidence="5">
    <location>
        <position position="1"/>
    </location>
</feature>
<keyword evidence="6" id="KW-1185">Reference proteome</keyword>
<evidence type="ECO:0000256" key="2">
    <source>
        <dbReference type="ARBA" id="ARBA00034617"/>
    </source>
</evidence>
<evidence type="ECO:0000313" key="5">
    <source>
        <dbReference type="EMBL" id="KAF2023130.1"/>
    </source>
</evidence>
<dbReference type="EMBL" id="ML978377">
    <property type="protein sequence ID" value="KAF2023130.1"/>
    <property type="molecule type" value="Genomic_DNA"/>
</dbReference>
<reference evidence="5" key="1">
    <citation type="journal article" date="2020" name="Stud. Mycol.">
        <title>101 Dothideomycetes genomes: a test case for predicting lifestyles and emergence of pathogens.</title>
        <authorList>
            <person name="Haridas S."/>
            <person name="Albert R."/>
            <person name="Binder M."/>
            <person name="Bloem J."/>
            <person name="Labutti K."/>
            <person name="Salamov A."/>
            <person name="Andreopoulos B."/>
            <person name="Baker S."/>
            <person name="Barry K."/>
            <person name="Bills G."/>
            <person name="Bluhm B."/>
            <person name="Cannon C."/>
            <person name="Castanera R."/>
            <person name="Culley D."/>
            <person name="Daum C."/>
            <person name="Ezra D."/>
            <person name="Gonzalez J."/>
            <person name="Henrissat B."/>
            <person name="Kuo A."/>
            <person name="Liang C."/>
            <person name="Lipzen A."/>
            <person name="Lutzoni F."/>
            <person name="Magnuson J."/>
            <person name="Mondo S."/>
            <person name="Nolan M."/>
            <person name="Ohm R."/>
            <person name="Pangilinan J."/>
            <person name="Park H.-J."/>
            <person name="Ramirez L."/>
            <person name="Alfaro M."/>
            <person name="Sun H."/>
            <person name="Tritt A."/>
            <person name="Yoshinaga Y."/>
            <person name="Zwiers L.-H."/>
            <person name="Turgeon B."/>
            <person name="Goodwin S."/>
            <person name="Spatafora J."/>
            <person name="Crous P."/>
            <person name="Grigoriev I."/>
        </authorList>
    </citation>
    <scope>NUCLEOTIDE SEQUENCE</scope>
    <source>
        <strain evidence="5">CBS 110217</strain>
    </source>
</reference>
<protein>
    <recommendedName>
        <fullName evidence="3">DNA 3'-5' helicase</fullName>
        <ecNumber evidence="3">5.6.2.4</ecNumber>
    </recommendedName>
</protein>
<comment type="catalytic activity">
    <reaction evidence="2">
        <text>Couples ATP hydrolysis with the unwinding of duplex DNA by translocating in the 3'-5' direction.</text>
        <dbReference type="EC" id="5.6.2.4"/>
    </reaction>
</comment>
<dbReference type="GO" id="GO:0009378">
    <property type="term" value="F:four-way junction helicase activity"/>
    <property type="evidence" value="ECO:0007669"/>
    <property type="project" value="TreeGrafter"/>
</dbReference>
<dbReference type="SUPFAM" id="SSF52540">
    <property type="entry name" value="P-loop containing nucleoside triphosphate hydrolases"/>
    <property type="match status" value="1"/>
</dbReference>
<dbReference type="Proteomes" id="UP000799777">
    <property type="component" value="Unassembled WGS sequence"/>
</dbReference>
<dbReference type="Pfam" id="PF00271">
    <property type="entry name" value="Helicase_C"/>
    <property type="match status" value="1"/>
</dbReference>
<dbReference type="EC" id="5.6.2.4" evidence="3"/>
<dbReference type="GO" id="GO:0000724">
    <property type="term" value="P:double-strand break repair via homologous recombination"/>
    <property type="evidence" value="ECO:0007669"/>
    <property type="project" value="TreeGrafter"/>
</dbReference>
<dbReference type="InterPro" id="IPR027417">
    <property type="entry name" value="P-loop_NTPase"/>
</dbReference>
<comment type="similarity">
    <text evidence="1">Belongs to the helicase family. RecQ subfamily.</text>
</comment>
<dbReference type="PANTHER" id="PTHR13710">
    <property type="entry name" value="DNA HELICASE RECQ FAMILY MEMBER"/>
    <property type="match status" value="1"/>
</dbReference>
<dbReference type="AlphaFoldDB" id="A0A9P4LFE1"/>
<sequence length="172" mass="19076">QQVLLTATLPPSQEGQLCETMLMRRATVLRAETTQRLGVRYAVLQAIPVRLARTLIDKARCLPYVALPPPQEIESAAKGIIYCRSKALCEELADALGCSAYYANMEASRAEVLETWQQSGGLIVSTSALRVGVDIPRVLFTLHIERPWSMVDFVQESGRMRAEGKSMIVLKQ</sequence>
<dbReference type="GO" id="GO:0043138">
    <property type="term" value="F:3'-5' DNA helicase activity"/>
    <property type="evidence" value="ECO:0007669"/>
    <property type="project" value="UniProtKB-EC"/>
</dbReference>
<dbReference type="PROSITE" id="PS51194">
    <property type="entry name" value="HELICASE_CTER"/>
    <property type="match status" value="1"/>
</dbReference>
<dbReference type="InterPro" id="IPR001650">
    <property type="entry name" value="Helicase_C-like"/>
</dbReference>
<organism evidence="5 6">
    <name type="scientific">Setomelanomma holmii</name>
    <dbReference type="NCBI Taxonomy" id="210430"/>
    <lineage>
        <taxon>Eukaryota</taxon>
        <taxon>Fungi</taxon>
        <taxon>Dikarya</taxon>
        <taxon>Ascomycota</taxon>
        <taxon>Pezizomycotina</taxon>
        <taxon>Dothideomycetes</taxon>
        <taxon>Pleosporomycetidae</taxon>
        <taxon>Pleosporales</taxon>
        <taxon>Pleosporineae</taxon>
        <taxon>Phaeosphaeriaceae</taxon>
        <taxon>Setomelanomma</taxon>
    </lineage>
</organism>
<proteinExistence type="inferred from homology"/>
<dbReference type="GO" id="GO:0005694">
    <property type="term" value="C:chromosome"/>
    <property type="evidence" value="ECO:0007669"/>
    <property type="project" value="TreeGrafter"/>
</dbReference>
<evidence type="ECO:0000313" key="6">
    <source>
        <dbReference type="Proteomes" id="UP000799777"/>
    </source>
</evidence>
<accession>A0A9P4LFE1</accession>
<dbReference type="OrthoDB" id="2608216at2759"/>
<gene>
    <name evidence="5" type="ORF">EK21DRAFT_81565</name>
</gene>
<feature type="domain" description="Helicase C-terminal" evidence="4">
    <location>
        <begin position="68"/>
        <end position="172"/>
    </location>
</feature>
<evidence type="ECO:0000259" key="4">
    <source>
        <dbReference type="PROSITE" id="PS51194"/>
    </source>
</evidence>
<dbReference type="Gene3D" id="3.40.50.300">
    <property type="entry name" value="P-loop containing nucleotide triphosphate hydrolases"/>
    <property type="match status" value="1"/>
</dbReference>
<dbReference type="PANTHER" id="PTHR13710:SF154">
    <property type="entry name" value="RECQ HELICASE, PUTATIVE (AFU_ORTHOLOGUE AFUA_6G14720)-RELATED"/>
    <property type="match status" value="1"/>
</dbReference>
<dbReference type="SMART" id="SM00490">
    <property type="entry name" value="HELICc"/>
    <property type="match status" value="1"/>
</dbReference>
<evidence type="ECO:0000256" key="1">
    <source>
        <dbReference type="ARBA" id="ARBA00005446"/>
    </source>
</evidence>